<feature type="compositionally biased region" description="Low complexity" evidence="3">
    <location>
        <begin position="734"/>
        <end position="753"/>
    </location>
</feature>
<evidence type="ECO:0000256" key="5">
    <source>
        <dbReference type="SAM" id="SignalP"/>
    </source>
</evidence>
<feature type="compositionally biased region" description="Polar residues" evidence="3">
    <location>
        <begin position="770"/>
        <end position="780"/>
    </location>
</feature>
<keyword evidence="5" id="KW-0732">Signal</keyword>
<keyword evidence="4" id="KW-0812">Transmembrane</keyword>
<dbReference type="PANTHER" id="PTHR24366">
    <property type="entry name" value="IG(IMMUNOGLOBULIN) AND LRR(LEUCINE RICH REPEAT) DOMAINS"/>
    <property type="match status" value="1"/>
</dbReference>
<organism evidence="6 7">
    <name type="scientific">Limulus polyphemus</name>
    <name type="common">Atlantic horseshoe crab</name>
    <dbReference type="NCBI Taxonomy" id="6850"/>
    <lineage>
        <taxon>Eukaryota</taxon>
        <taxon>Metazoa</taxon>
        <taxon>Ecdysozoa</taxon>
        <taxon>Arthropoda</taxon>
        <taxon>Chelicerata</taxon>
        <taxon>Merostomata</taxon>
        <taxon>Xiphosura</taxon>
        <taxon>Limulidae</taxon>
        <taxon>Limulus</taxon>
    </lineage>
</organism>
<dbReference type="GeneID" id="106473334"/>
<feature type="compositionally biased region" description="Polar residues" evidence="3">
    <location>
        <begin position="706"/>
        <end position="720"/>
    </location>
</feature>
<dbReference type="PANTHER" id="PTHR24366:SF96">
    <property type="entry name" value="LEUCINE RICH REPEAT CONTAINING 53"/>
    <property type="match status" value="1"/>
</dbReference>
<feature type="region of interest" description="Disordered" evidence="3">
    <location>
        <begin position="697"/>
        <end position="820"/>
    </location>
</feature>
<dbReference type="RefSeq" id="XP_022257493.1">
    <property type="nucleotide sequence ID" value="XM_022401785.1"/>
</dbReference>
<feature type="signal peptide" evidence="5">
    <location>
        <begin position="1"/>
        <end position="19"/>
    </location>
</feature>
<evidence type="ECO:0000256" key="3">
    <source>
        <dbReference type="SAM" id="MobiDB-lite"/>
    </source>
</evidence>
<keyword evidence="4" id="KW-1133">Transmembrane helix</keyword>
<feature type="chain" id="PRO_5046770511" evidence="5">
    <location>
        <begin position="20"/>
        <end position="820"/>
    </location>
</feature>
<dbReference type="Pfam" id="PF13855">
    <property type="entry name" value="LRR_8"/>
    <property type="match status" value="3"/>
</dbReference>
<dbReference type="InterPro" id="IPR001611">
    <property type="entry name" value="Leu-rich_rpt"/>
</dbReference>
<keyword evidence="2" id="KW-0677">Repeat</keyword>
<evidence type="ECO:0000256" key="4">
    <source>
        <dbReference type="SAM" id="Phobius"/>
    </source>
</evidence>
<reference evidence="7" key="1">
    <citation type="submission" date="2025-08" db="UniProtKB">
        <authorList>
            <consortium name="RefSeq"/>
        </authorList>
    </citation>
    <scope>IDENTIFICATION</scope>
    <source>
        <tissue evidence="7">Muscle</tissue>
    </source>
</reference>
<evidence type="ECO:0000313" key="6">
    <source>
        <dbReference type="Proteomes" id="UP000694941"/>
    </source>
</evidence>
<dbReference type="Proteomes" id="UP000694941">
    <property type="component" value="Unplaced"/>
</dbReference>
<dbReference type="SMART" id="SM00369">
    <property type="entry name" value="LRR_TYP"/>
    <property type="match status" value="7"/>
</dbReference>
<accession>A0ABM1TNN7</accession>
<feature type="compositionally biased region" description="Polar residues" evidence="3">
    <location>
        <begin position="415"/>
        <end position="429"/>
    </location>
</feature>
<dbReference type="Gene3D" id="3.80.10.10">
    <property type="entry name" value="Ribonuclease Inhibitor"/>
    <property type="match status" value="2"/>
</dbReference>
<keyword evidence="6" id="KW-1185">Reference proteome</keyword>
<dbReference type="InterPro" id="IPR032675">
    <property type="entry name" value="LRR_dom_sf"/>
</dbReference>
<proteinExistence type="predicted"/>
<gene>
    <name evidence="7" type="primary">LOC106473334</name>
</gene>
<name>A0ABM1TNN7_LIMPO</name>
<evidence type="ECO:0000256" key="1">
    <source>
        <dbReference type="ARBA" id="ARBA00022614"/>
    </source>
</evidence>
<sequence length="820" mass="90978">MKLLCLGLVLSVVLHIVCAQCPWSRELVDLHADCICAYNSVQRLSVQCSPVNFTRLMAALQQTVQNIPIDLLYVNNATVPSLSDGTFRNLDIQSLHLAYSKITNISNKAFEGLERSLTSLNLEGNRLIQVPVDQIGRLTSLKQLDLSNNRISFVPDGAFQNLQLVTLKLTDNELNVSKEAFRGLEGTLKNLNLRDNGLEVLPTAIKNLEALAFLDLGQNKISRLESGFFEKMFSLTAINLERNRVSKVESAAFHGVNVSLSSLSLLSNLIEEFPSDLLSILTELRVLDLGFNKIQELPVDAFKYIPYLTLLALDGNPLETIPLAAFRHLNSTLRGLSIGGLYLKCDCRIRWVAQWIQKYDLQVTSRERNPQFCGEPDSLKRRKFTQINPNEFVCDSETLITTIVLPTGTNTIPSEAPTFTSPVGQNSNKGSKKLPGFSVSLQDADRSSTAKNGRIAEIVSLSFEKTSTTPSTFTTAVGITKTLTSSSPDLAQGDIDILDAYRKGSSAVIEWKPKPSSSSRVRVVHRYFGEKEFQYSPLLEYGKKRYVVSDLLEDACIVICVTTIESVSNLSEDLIPSSQCREIKNNPYRAAELDKIVIAAAAAVSGVILVAVIVFACCFCRRKKAKPVLPPPPPAIIPAVKSDHEWETVSMYSGRSIPRARIYSVDPTVHINGSYNHNFVMDDSRSHMSQFSHMPNVYPKVRPTADGQSHHSYSQFSNKYGNGHSLGRPEIRKSQQSLSQLSGHHSYLGSHLSASPPKKKKTRRDYRQVNRLTSASSVHSLTEYESDGNGRPDNHGVDPYVDKNNVIPTHTNHRKDFGAR</sequence>
<keyword evidence="4" id="KW-0472">Membrane</keyword>
<keyword evidence="1" id="KW-0433">Leucine-rich repeat</keyword>
<protein>
    <submittedName>
        <fullName evidence="7">Leucine-rich repeat, immunoglobulin-like domain and transmembrane domain-containing protein 2</fullName>
    </submittedName>
</protein>
<evidence type="ECO:0000256" key="2">
    <source>
        <dbReference type="ARBA" id="ARBA00022737"/>
    </source>
</evidence>
<dbReference type="InterPro" id="IPR003591">
    <property type="entry name" value="Leu-rich_rpt_typical-subtyp"/>
</dbReference>
<feature type="region of interest" description="Disordered" evidence="3">
    <location>
        <begin position="415"/>
        <end position="438"/>
    </location>
</feature>
<dbReference type="SMART" id="SM00365">
    <property type="entry name" value="LRR_SD22"/>
    <property type="match status" value="3"/>
</dbReference>
<dbReference type="PROSITE" id="PS51450">
    <property type="entry name" value="LRR"/>
    <property type="match status" value="2"/>
</dbReference>
<feature type="transmembrane region" description="Helical" evidence="4">
    <location>
        <begin position="596"/>
        <end position="620"/>
    </location>
</feature>
<dbReference type="SUPFAM" id="SSF52058">
    <property type="entry name" value="L domain-like"/>
    <property type="match status" value="1"/>
</dbReference>
<evidence type="ECO:0000313" key="7">
    <source>
        <dbReference type="RefSeq" id="XP_022257493.1"/>
    </source>
</evidence>